<evidence type="ECO:0000313" key="2">
    <source>
        <dbReference type="EMBL" id="KDA03419.1"/>
    </source>
</evidence>
<feature type="transmembrane region" description="Helical" evidence="1">
    <location>
        <begin position="216"/>
        <end position="237"/>
    </location>
</feature>
<feature type="transmembrane region" description="Helical" evidence="1">
    <location>
        <begin position="42"/>
        <end position="64"/>
    </location>
</feature>
<dbReference type="InterPro" id="IPR009339">
    <property type="entry name" value="DUF998"/>
</dbReference>
<sequence>MIIYNRQDCVGGSAALRSAQRKVRGSGLAADRQGHTLIDEKLAARAGIFSAVMFTIILVGQSMMHPEYSQVSELIGALGSYSNGWIQVVSTAVTGAAMFVFALGLCMTPLKGFGSRAGPVLLAVAAVGVILSGLFPSQRISSDYAITPGHAAGAMIAFLVQPAGLILCSLAFFRSAVFRKAALKVLSAGLVTAALSITLILYAVPEDGSLHAYQGLIQRLIVLLWLMAVICISGRLLDVSRRSAVPA</sequence>
<proteinExistence type="predicted"/>
<organism evidence="2 3">
    <name type="scientific">Hyphomonas oceanitis SCH89</name>
    <dbReference type="NCBI Taxonomy" id="1280953"/>
    <lineage>
        <taxon>Bacteria</taxon>
        <taxon>Pseudomonadati</taxon>
        <taxon>Pseudomonadota</taxon>
        <taxon>Alphaproteobacteria</taxon>
        <taxon>Hyphomonadales</taxon>
        <taxon>Hyphomonadaceae</taxon>
        <taxon>Hyphomonas</taxon>
    </lineage>
</organism>
<keyword evidence="1" id="KW-1133">Transmembrane helix</keyword>
<keyword evidence="3" id="KW-1185">Reference proteome</keyword>
<feature type="transmembrane region" description="Helical" evidence="1">
    <location>
        <begin position="84"/>
        <end position="105"/>
    </location>
</feature>
<accession>A0A059G9P4</accession>
<dbReference type="AlphaFoldDB" id="A0A059G9P4"/>
<feature type="transmembrane region" description="Helical" evidence="1">
    <location>
        <begin position="117"/>
        <end position="135"/>
    </location>
</feature>
<reference evidence="2 3" key="1">
    <citation type="journal article" date="2014" name="Antonie Van Leeuwenhoek">
        <title>Hyphomonas beringensis sp. nov. and Hyphomonas chukchiensis sp. nov., isolated from surface seawater of the Bering Sea and Chukchi Sea.</title>
        <authorList>
            <person name="Li C."/>
            <person name="Lai Q."/>
            <person name="Li G."/>
            <person name="Dong C."/>
            <person name="Wang J."/>
            <person name="Liao Y."/>
            <person name="Shao Z."/>
        </authorList>
    </citation>
    <scope>NUCLEOTIDE SEQUENCE [LARGE SCALE GENOMIC DNA]</scope>
    <source>
        <strain evidence="2 3">SCH89</strain>
    </source>
</reference>
<feature type="transmembrane region" description="Helical" evidence="1">
    <location>
        <begin position="155"/>
        <end position="173"/>
    </location>
</feature>
<dbReference type="STRING" id="1280953.HOC_06038"/>
<evidence type="ECO:0000256" key="1">
    <source>
        <dbReference type="SAM" id="Phobius"/>
    </source>
</evidence>
<evidence type="ECO:0000313" key="3">
    <source>
        <dbReference type="Proteomes" id="UP000024942"/>
    </source>
</evidence>
<dbReference type="PATRIC" id="fig|1280953.3.peg.1217"/>
<dbReference type="Pfam" id="PF06197">
    <property type="entry name" value="DUF998"/>
    <property type="match status" value="1"/>
</dbReference>
<gene>
    <name evidence="2" type="ORF">HOC_06038</name>
</gene>
<evidence type="ECO:0008006" key="4">
    <source>
        <dbReference type="Google" id="ProtNLM"/>
    </source>
</evidence>
<name>A0A059G9P4_9PROT</name>
<protein>
    <recommendedName>
        <fullName evidence="4">DUF998 domain-containing protein</fullName>
    </recommendedName>
</protein>
<keyword evidence="1" id="KW-0812">Transmembrane</keyword>
<feature type="transmembrane region" description="Helical" evidence="1">
    <location>
        <begin position="185"/>
        <end position="204"/>
    </location>
</feature>
<dbReference type="Proteomes" id="UP000024942">
    <property type="component" value="Unassembled WGS sequence"/>
</dbReference>
<keyword evidence="1" id="KW-0472">Membrane</keyword>
<comment type="caution">
    <text evidence="2">The sequence shown here is derived from an EMBL/GenBank/DDBJ whole genome shotgun (WGS) entry which is preliminary data.</text>
</comment>
<dbReference type="EMBL" id="ARYL01000006">
    <property type="protein sequence ID" value="KDA03419.1"/>
    <property type="molecule type" value="Genomic_DNA"/>
</dbReference>
<dbReference type="eggNOG" id="ENOG502ZK8F">
    <property type="taxonomic scope" value="Bacteria"/>
</dbReference>